<evidence type="ECO:0000256" key="2">
    <source>
        <dbReference type="ARBA" id="ARBA00013819"/>
    </source>
</evidence>
<dbReference type="STRING" id="97359.A0A550BZ72"/>
<comment type="similarity">
    <text evidence="1">Belongs to the WD repeat EIF2A family.</text>
</comment>
<proteinExistence type="inferred from homology"/>
<evidence type="ECO:0000256" key="1">
    <source>
        <dbReference type="ARBA" id="ARBA00009573"/>
    </source>
</evidence>
<feature type="domain" description="Translation initiation factor beta propellor-like" evidence="9">
    <location>
        <begin position="226"/>
        <end position="314"/>
    </location>
</feature>
<evidence type="ECO:0000259" key="9">
    <source>
        <dbReference type="Pfam" id="PF08662"/>
    </source>
</evidence>
<evidence type="ECO:0000256" key="4">
    <source>
        <dbReference type="ARBA" id="ARBA00022574"/>
    </source>
</evidence>
<dbReference type="GO" id="GO:0003729">
    <property type="term" value="F:mRNA binding"/>
    <property type="evidence" value="ECO:0007669"/>
    <property type="project" value="TreeGrafter"/>
</dbReference>
<dbReference type="GO" id="GO:0006417">
    <property type="term" value="P:regulation of translation"/>
    <property type="evidence" value="ECO:0007669"/>
    <property type="project" value="UniProtKB-KW"/>
</dbReference>
<dbReference type="Gene3D" id="2.130.10.10">
    <property type="entry name" value="YVTN repeat-like/Quinoprotein amine dehydrogenase"/>
    <property type="match status" value="1"/>
</dbReference>
<sequence length="553" mass="59902">MADKFVRQGITVRRARRQIAVQRARVLLTTLVAAEMAPSDSRYAVCFGAFNAPTLQHIDIRWLRAIKLDDSSQHKNHRVFSVSTGEELTSFSQRSQEGWDMQYTISESHAIRLVGPEIQVFCPSEWSKGIVDKLCVDTIPQVNDRKTCLHRSERPRRPSYASRISQDEPGRASPHTHVQYEHGTRREGNRARSSTRTTTPKYITGDTVKRVHAPPRPSLHNFGTAYISFNPQGRLMALAGFGNLAGKITIVDRRTLNKVTTIDAPNTSVCQWSPDGRFLLTATLSPRLRVDNGVMIWHCTGPLMHVQRTEELYQTGWRPARTEDVPPFPAQIPPAPAPSPSASQVAAAAKPVVSKGAYRPPGARGLAAPSIFKREDEGGAPRIPTNGTHSPQGVRSPEPRGVPGAGARRHVPGAPPPNHSPSPGPGDKKKRKGKKGGEEGGASGAATPTDGAATPIKGRRGGSPRGSMDGRPKPRTNGSAANVRDAAPPPAEEPQTDPSLDPVAKKVRNLTKKLKAIEELKEKAMRGERLEATQVKKIDGEGALKAELASLGA</sequence>
<dbReference type="Pfam" id="PF08662">
    <property type="entry name" value="eIF2A"/>
    <property type="match status" value="1"/>
</dbReference>
<keyword evidence="6" id="KW-0810">Translation regulation</keyword>
<feature type="region of interest" description="Disordered" evidence="8">
    <location>
        <begin position="150"/>
        <end position="200"/>
    </location>
</feature>
<keyword evidence="3 10" id="KW-0396">Initiation factor</keyword>
<feature type="region of interest" description="Disordered" evidence="8">
    <location>
        <begin position="320"/>
        <end position="343"/>
    </location>
</feature>
<dbReference type="OrthoDB" id="2194683at2759"/>
<dbReference type="InterPro" id="IPR036322">
    <property type="entry name" value="WD40_repeat_dom_sf"/>
</dbReference>
<gene>
    <name evidence="10" type="ORF">BD626DRAFT_634559</name>
</gene>
<feature type="compositionally biased region" description="Basic and acidic residues" evidence="8">
    <location>
        <begin position="178"/>
        <end position="190"/>
    </location>
</feature>
<dbReference type="InterPro" id="IPR015943">
    <property type="entry name" value="WD40/YVTN_repeat-like_dom_sf"/>
</dbReference>
<feature type="compositionally biased region" description="Pro residues" evidence="8">
    <location>
        <begin position="413"/>
        <end position="424"/>
    </location>
</feature>
<keyword evidence="11" id="KW-1185">Reference proteome</keyword>
<reference evidence="10 11" key="1">
    <citation type="journal article" date="2019" name="New Phytol.">
        <title>Comparative genomics reveals unique wood-decay strategies and fruiting body development in the Schizophyllaceae.</title>
        <authorList>
            <person name="Almasi E."/>
            <person name="Sahu N."/>
            <person name="Krizsan K."/>
            <person name="Balint B."/>
            <person name="Kovacs G.M."/>
            <person name="Kiss B."/>
            <person name="Cseklye J."/>
            <person name="Drula E."/>
            <person name="Henrissat B."/>
            <person name="Nagy I."/>
            <person name="Chovatia M."/>
            <person name="Adam C."/>
            <person name="LaButti K."/>
            <person name="Lipzen A."/>
            <person name="Riley R."/>
            <person name="Grigoriev I.V."/>
            <person name="Nagy L.G."/>
        </authorList>
    </citation>
    <scope>NUCLEOTIDE SEQUENCE [LARGE SCALE GENOMIC DNA]</scope>
    <source>
        <strain evidence="10 11">NL-1724</strain>
    </source>
</reference>
<feature type="compositionally biased region" description="Polar residues" evidence="8">
    <location>
        <begin position="191"/>
        <end position="200"/>
    </location>
</feature>
<evidence type="ECO:0000256" key="6">
    <source>
        <dbReference type="ARBA" id="ARBA00022845"/>
    </source>
</evidence>
<dbReference type="GO" id="GO:0022627">
    <property type="term" value="C:cytosolic small ribosomal subunit"/>
    <property type="evidence" value="ECO:0007669"/>
    <property type="project" value="TreeGrafter"/>
</dbReference>
<organism evidence="10 11">
    <name type="scientific">Schizophyllum amplum</name>
    <dbReference type="NCBI Taxonomy" id="97359"/>
    <lineage>
        <taxon>Eukaryota</taxon>
        <taxon>Fungi</taxon>
        <taxon>Dikarya</taxon>
        <taxon>Basidiomycota</taxon>
        <taxon>Agaricomycotina</taxon>
        <taxon>Agaricomycetes</taxon>
        <taxon>Agaricomycetidae</taxon>
        <taxon>Agaricales</taxon>
        <taxon>Schizophyllaceae</taxon>
        <taxon>Schizophyllum</taxon>
    </lineage>
</organism>
<evidence type="ECO:0000313" key="11">
    <source>
        <dbReference type="Proteomes" id="UP000320762"/>
    </source>
</evidence>
<dbReference type="GO" id="GO:0003743">
    <property type="term" value="F:translation initiation factor activity"/>
    <property type="evidence" value="ECO:0007669"/>
    <property type="project" value="UniProtKB-KW"/>
</dbReference>
<keyword evidence="7" id="KW-0648">Protein biosynthesis</keyword>
<evidence type="ECO:0000256" key="7">
    <source>
        <dbReference type="ARBA" id="ARBA00022917"/>
    </source>
</evidence>
<dbReference type="PANTHER" id="PTHR13227">
    <property type="entry name" value="EUKARYOTIC TRANSLATION INITIATION FACTOR 2A"/>
    <property type="match status" value="1"/>
</dbReference>
<dbReference type="Proteomes" id="UP000320762">
    <property type="component" value="Unassembled WGS sequence"/>
</dbReference>
<keyword evidence="5" id="KW-0677">Repeat</keyword>
<evidence type="ECO:0000256" key="5">
    <source>
        <dbReference type="ARBA" id="ARBA00022737"/>
    </source>
</evidence>
<keyword evidence="4" id="KW-0853">WD repeat</keyword>
<feature type="region of interest" description="Disordered" evidence="8">
    <location>
        <begin position="375"/>
        <end position="504"/>
    </location>
</feature>
<accession>A0A550BZ72</accession>
<evidence type="ECO:0000256" key="3">
    <source>
        <dbReference type="ARBA" id="ARBA00022540"/>
    </source>
</evidence>
<feature type="compositionally biased region" description="Low complexity" evidence="8">
    <location>
        <begin position="444"/>
        <end position="454"/>
    </location>
</feature>
<comment type="caution">
    <text evidence="10">The sequence shown here is derived from an EMBL/GenBank/DDBJ whole genome shotgun (WGS) entry which is preliminary data.</text>
</comment>
<dbReference type="GO" id="GO:0000049">
    <property type="term" value="F:tRNA binding"/>
    <property type="evidence" value="ECO:0007669"/>
    <property type="project" value="TreeGrafter"/>
</dbReference>
<dbReference type="AlphaFoldDB" id="A0A550BZ72"/>
<dbReference type="PANTHER" id="PTHR13227:SF0">
    <property type="entry name" value="EUKARYOTIC TRANSLATION INITIATION FACTOR 2A"/>
    <property type="match status" value="1"/>
</dbReference>
<dbReference type="InterPro" id="IPR011387">
    <property type="entry name" value="TIF2A"/>
</dbReference>
<evidence type="ECO:0000256" key="8">
    <source>
        <dbReference type="SAM" id="MobiDB-lite"/>
    </source>
</evidence>
<dbReference type="SUPFAM" id="SSF50978">
    <property type="entry name" value="WD40 repeat-like"/>
    <property type="match status" value="1"/>
</dbReference>
<dbReference type="GO" id="GO:0043022">
    <property type="term" value="F:ribosome binding"/>
    <property type="evidence" value="ECO:0007669"/>
    <property type="project" value="TreeGrafter"/>
</dbReference>
<protein>
    <recommendedName>
        <fullName evidence="2">Eukaryotic translation initiation factor 2A</fullName>
    </recommendedName>
</protein>
<dbReference type="EMBL" id="VDMD01000042">
    <property type="protein sequence ID" value="TRM57855.1"/>
    <property type="molecule type" value="Genomic_DNA"/>
</dbReference>
<evidence type="ECO:0000313" key="10">
    <source>
        <dbReference type="EMBL" id="TRM57855.1"/>
    </source>
</evidence>
<feature type="compositionally biased region" description="Pro residues" evidence="8">
    <location>
        <begin position="326"/>
        <end position="339"/>
    </location>
</feature>
<dbReference type="InterPro" id="IPR013979">
    <property type="entry name" value="TIF_beta_prop-like"/>
</dbReference>
<name>A0A550BZ72_9AGAR</name>